<proteinExistence type="predicted"/>
<sequence>MQSAVASFATTSHNTLRCLHAKTCWSSRFPTAPEASLLRSGADTNEFAVTNPRSPVLFRSCRA</sequence>
<dbReference type="Proteomes" id="UP000673691">
    <property type="component" value="Unassembled WGS sequence"/>
</dbReference>
<accession>A0A8H7ZW15</accession>
<evidence type="ECO:0000313" key="1">
    <source>
        <dbReference type="EMBL" id="KAG5460556.1"/>
    </source>
</evidence>
<name>A0A8H7ZW15_9FUNG</name>
<organism evidence="1 2">
    <name type="scientific">Olpidium bornovanus</name>
    <dbReference type="NCBI Taxonomy" id="278681"/>
    <lineage>
        <taxon>Eukaryota</taxon>
        <taxon>Fungi</taxon>
        <taxon>Fungi incertae sedis</taxon>
        <taxon>Olpidiomycota</taxon>
        <taxon>Olpidiomycotina</taxon>
        <taxon>Olpidiomycetes</taxon>
        <taxon>Olpidiales</taxon>
        <taxon>Olpidiaceae</taxon>
        <taxon>Olpidium</taxon>
    </lineage>
</organism>
<reference evidence="1 2" key="1">
    <citation type="journal article" name="Sci. Rep.">
        <title>Genome-scale phylogenetic analyses confirm Olpidium as the closest living zoosporic fungus to the non-flagellated, terrestrial fungi.</title>
        <authorList>
            <person name="Chang Y."/>
            <person name="Rochon D."/>
            <person name="Sekimoto S."/>
            <person name="Wang Y."/>
            <person name="Chovatia M."/>
            <person name="Sandor L."/>
            <person name="Salamov A."/>
            <person name="Grigoriev I.V."/>
            <person name="Stajich J.E."/>
            <person name="Spatafora J.W."/>
        </authorList>
    </citation>
    <scope>NUCLEOTIDE SEQUENCE [LARGE SCALE GENOMIC DNA]</scope>
    <source>
        <strain evidence="1">S191</strain>
    </source>
</reference>
<evidence type="ECO:0000313" key="2">
    <source>
        <dbReference type="Proteomes" id="UP000673691"/>
    </source>
</evidence>
<feature type="non-terminal residue" evidence="1">
    <location>
        <position position="1"/>
    </location>
</feature>
<dbReference type="AlphaFoldDB" id="A0A8H7ZW15"/>
<dbReference type="EMBL" id="JAEFCI010005050">
    <property type="protein sequence ID" value="KAG5460556.1"/>
    <property type="molecule type" value="Genomic_DNA"/>
</dbReference>
<gene>
    <name evidence="1" type="ORF">BJ554DRAFT_7382</name>
</gene>
<protein>
    <submittedName>
        <fullName evidence="1">Uncharacterized protein</fullName>
    </submittedName>
</protein>
<keyword evidence="2" id="KW-1185">Reference proteome</keyword>
<comment type="caution">
    <text evidence="1">The sequence shown here is derived from an EMBL/GenBank/DDBJ whole genome shotgun (WGS) entry which is preliminary data.</text>
</comment>